<keyword evidence="3" id="KW-1133">Transmembrane helix</keyword>
<dbReference type="EMBL" id="JAGFNZ010000001">
    <property type="protein sequence ID" value="MBW7572012.1"/>
    <property type="molecule type" value="Genomic_DNA"/>
</dbReference>
<feature type="transmembrane region" description="Helical" evidence="3">
    <location>
        <begin position="300"/>
        <end position="319"/>
    </location>
</feature>
<dbReference type="InterPro" id="IPR004995">
    <property type="entry name" value="Spore_Ger"/>
</dbReference>
<evidence type="ECO:0000256" key="2">
    <source>
        <dbReference type="ARBA" id="ARBA00023136"/>
    </source>
</evidence>
<dbReference type="PANTHER" id="PTHR22550">
    <property type="entry name" value="SPORE GERMINATION PROTEIN"/>
    <property type="match status" value="1"/>
</dbReference>
<evidence type="ECO:0000256" key="3">
    <source>
        <dbReference type="SAM" id="Phobius"/>
    </source>
</evidence>
<keyword evidence="5" id="KW-1185">Reference proteome</keyword>
<dbReference type="InterPro" id="IPR050768">
    <property type="entry name" value="UPF0353/GerABKA_families"/>
</dbReference>
<dbReference type="Proteomes" id="UP000719942">
    <property type="component" value="Unassembled WGS sequence"/>
</dbReference>
<feature type="transmembrane region" description="Helical" evidence="3">
    <location>
        <begin position="390"/>
        <end position="408"/>
    </location>
</feature>
<keyword evidence="2 3" id="KW-0472">Membrane</keyword>
<comment type="caution">
    <text evidence="4">The sequence shown here is derived from an EMBL/GenBank/DDBJ whole genome shotgun (WGS) entry which is preliminary data.</text>
</comment>
<dbReference type="Pfam" id="PF03323">
    <property type="entry name" value="GerA"/>
    <property type="match status" value="1"/>
</dbReference>
<proteinExistence type="inferred from homology"/>
<dbReference type="RefSeq" id="WP_219964377.1">
    <property type="nucleotide sequence ID" value="NZ_JAGFNZ010000001.1"/>
</dbReference>
<organism evidence="4 5">
    <name type="scientific">Caproiciproducens faecalis</name>
    <dbReference type="NCBI Taxonomy" id="2820301"/>
    <lineage>
        <taxon>Bacteria</taxon>
        <taxon>Bacillati</taxon>
        <taxon>Bacillota</taxon>
        <taxon>Clostridia</taxon>
        <taxon>Eubacteriales</taxon>
        <taxon>Acutalibacteraceae</taxon>
        <taxon>Caproiciproducens</taxon>
    </lineage>
</organism>
<evidence type="ECO:0000313" key="5">
    <source>
        <dbReference type="Proteomes" id="UP000719942"/>
    </source>
</evidence>
<dbReference type="PANTHER" id="PTHR22550:SF5">
    <property type="entry name" value="LEUCINE ZIPPER PROTEIN 4"/>
    <property type="match status" value="1"/>
</dbReference>
<dbReference type="PIRSF" id="PIRSF005690">
    <property type="entry name" value="GerBA"/>
    <property type="match status" value="1"/>
</dbReference>
<comment type="similarity">
    <text evidence="1">Belongs to the GerABKA family.</text>
</comment>
<protein>
    <submittedName>
        <fullName evidence="4">Spore germination protein</fullName>
    </submittedName>
</protein>
<accession>A0ABS7DLR8</accession>
<gene>
    <name evidence="4" type="ORF">J5W02_04235</name>
</gene>
<keyword evidence="3" id="KW-0812">Transmembrane</keyword>
<evidence type="ECO:0000256" key="1">
    <source>
        <dbReference type="ARBA" id="ARBA00005278"/>
    </source>
</evidence>
<reference evidence="4 5" key="1">
    <citation type="submission" date="2021-03" db="EMBL/GenBank/DDBJ databases">
        <title>Caproiciproducens sp. nov. isolated from feces of cow.</title>
        <authorList>
            <person name="Choi J.-Y."/>
        </authorList>
    </citation>
    <scope>NUCLEOTIDE SEQUENCE [LARGE SCALE GENOMIC DNA]</scope>
    <source>
        <strain evidence="4 5">AGMB10547</strain>
    </source>
</reference>
<name>A0ABS7DLR8_9FIRM</name>
<feature type="transmembrane region" description="Helical" evidence="3">
    <location>
        <begin position="420"/>
        <end position="448"/>
    </location>
</feature>
<sequence>MPSENRTEENRLLNHNLGENIRLIKTDLDGCSDIVFREFKIGGTYDGVIIFSRILVDTKLIDEFVLKPLYQIGKIPDEWDSKKIKEVLINQVIIAAQIDSGNKLNEITERVFSGETVLMVSGLLDAIYINMQKLEKRSIQEPLTDPAIRGPRDGFTEDISTNMSLIRRRLKTPKLKFEELNVGKISKTKTVITYLKGIADDTIIAEVRNRITKIDVDAILESGNIEEFIEDSPSSLFPQILNTERPDKLVSCLLEGQIGILVDNTPFALIAPQTLVQMLQAPDDYYERHIGASFIRIIRYLYYGVALTLPSLYIAFSTFHQGMIPTRLLYSMAAARENVPFPALIEAFIMEITFEVLREAGIRLPKAVGQSVSIVGALVIGQAAVQAGIVSAPMVIIVSLTGIASFIFPKYNLALSIRLLRFLMMILAGTLGLFGIFIGIMVIMIHMVSLRSFGIPYLAPLAPLTLSSLKDVFIRAPKWAMKNRPEFIVKKNVKRVDNSKNM</sequence>
<evidence type="ECO:0000313" key="4">
    <source>
        <dbReference type="EMBL" id="MBW7572012.1"/>
    </source>
</evidence>